<dbReference type="RefSeq" id="WP_344304179.1">
    <property type="nucleotide sequence ID" value="NZ_BAAAQQ010000012.1"/>
</dbReference>
<gene>
    <name evidence="1" type="ORF">GCM10009843_25950</name>
</gene>
<name>A0ABN2YGR0_9ACTN</name>
<evidence type="ECO:0000313" key="2">
    <source>
        <dbReference type="Proteomes" id="UP001500575"/>
    </source>
</evidence>
<accession>A0ABN2YGR0</accession>
<reference evidence="1 2" key="1">
    <citation type="journal article" date="2019" name="Int. J. Syst. Evol. Microbiol.">
        <title>The Global Catalogue of Microorganisms (GCM) 10K type strain sequencing project: providing services to taxonomists for standard genome sequencing and annotation.</title>
        <authorList>
            <consortium name="The Broad Institute Genomics Platform"/>
            <consortium name="The Broad Institute Genome Sequencing Center for Infectious Disease"/>
            <person name="Wu L."/>
            <person name="Ma J."/>
        </authorList>
    </citation>
    <scope>NUCLEOTIDE SEQUENCE [LARGE SCALE GENOMIC DNA]</scope>
    <source>
        <strain evidence="1 2">JCM 16021</strain>
    </source>
</reference>
<dbReference type="InterPro" id="IPR025101">
    <property type="entry name" value="DUF4012"/>
</dbReference>
<dbReference type="EMBL" id="BAAAQQ010000012">
    <property type="protein sequence ID" value="GAA2126987.1"/>
    <property type="molecule type" value="Genomic_DNA"/>
</dbReference>
<dbReference type="Proteomes" id="UP001500575">
    <property type="component" value="Unassembled WGS sequence"/>
</dbReference>
<proteinExistence type="predicted"/>
<sequence>MTDAAPRPRRRWGRWVALAFLLFFLVLIGLVVLALPFRDVQPEADAAKADLDVAAQAIRDGDMSAAEEHVTSAREHVDNARSATHGLGGDLWQFVPVAGSGVRDVRHLVEALDDATSIAEIGVEIYPEVLGDDAQIVKDLTVDMDTLDTVLDAGAQATAHARHAETVLAEVKGTAPVVGGRVAAARDEAQTALEPVTALLDRAEPFLDVLPGMLGAEEEQNYLVAILNPAELRYSGGANTALAVVKVDDGVASFDDIGNLAAAAGTSRKLYWPKVPGNTFHPRRALRIQSATWSPYWSVSGEEILRAWAKASREEYDGFVAIDVPAIASLVDLTGPFESTAAGITLDGSNLTKTLVGSYDTYADIVQRRALNRELIPIFREKLFAGGQFVEKFQTLGEQAERRHFAVYFRDPDVQEIVRDLGVDGDLSDTDNDYLGVFSQNTNVSKADYWLERTVTSEVSVNDDGSADVELTVSTFNDAPPFELSPQAPPDPKTGYWTRWSESAMAVMLPQGVETAEFTRPDGSRLEPFIERANVRPYLTQTMWFPPQETTVMKVRYRVPNAAEVRDDGSLVYRLDADPQGMVVTPQVGVTVSAPEGYRVAAVPDGWVKDRGAAQLPTAPLLPSSSWEVVMEPRG</sequence>
<organism evidence="1 2">
    <name type="scientific">Nocardioides bigeumensis</name>
    <dbReference type="NCBI Taxonomy" id="433657"/>
    <lineage>
        <taxon>Bacteria</taxon>
        <taxon>Bacillati</taxon>
        <taxon>Actinomycetota</taxon>
        <taxon>Actinomycetes</taxon>
        <taxon>Propionibacteriales</taxon>
        <taxon>Nocardioidaceae</taxon>
        <taxon>Nocardioides</taxon>
    </lineage>
</organism>
<dbReference type="Pfam" id="PF13196">
    <property type="entry name" value="DUF4012"/>
    <property type="match status" value="1"/>
</dbReference>
<evidence type="ECO:0000313" key="1">
    <source>
        <dbReference type="EMBL" id="GAA2126987.1"/>
    </source>
</evidence>
<keyword evidence="2" id="KW-1185">Reference proteome</keyword>
<evidence type="ECO:0008006" key="3">
    <source>
        <dbReference type="Google" id="ProtNLM"/>
    </source>
</evidence>
<comment type="caution">
    <text evidence="1">The sequence shown here is derived from an EMBL/GenBank/DDBJ whole genome shotgun (WGS) entry which is preliminary data.</text>
</comment>
<protein>
    <recommendedName>
        <fullName evidence="3">DUF4012 domain-containing protein</fullName>
    </recommendedName>
</protein>